<name>A0ABS5L8F0_9ACTN</name>
<evidence type="ECO:0000313" key="5">
    <source>
        <dbReference type="Proteomes" id="UP000730482"/>
    </source>
</evidence>
<dbReference type="InterPro" id="IPR040372">
    <property type="entry name" value="YaeB-like"/>
</dbReference>
<dbReference type="GO" id="GO:0032259">
    <property type="term" value="P:methylation"/>
    <property type="evidence" value="ECO:0007669"/>
    <property type="project" value="UniProtKB-KW"/>
</dbReference>
<keyword evidence="4" id="KW-0489">Methyltransferase</keyword>
<protein>
    <submittedName>
        <fullName evidence="4">SAM-dependent methyltransferase</fullName>
    </submittedName>
</protein>
<dbReference type="GO" id="GO:0008168">
    <property type="term" value="F:methyltransferase activity"/>
    <property type="evidence" value="ECO:0007669"/>
    <property type="project" value="UniProtKB-KW"/>
</dbReference>
<keyword evidence="1" id="KW-0949">S-adenosyl-L-methionine</keyword>
<dbReference type="Gene3D" id="2.40.30.70">
    <property type="entry name" value="YaeB-like"/>
    <property type="match status" value="1"/>
</dbReference>
<dbReference type="CDD" id="cd09281">
    <property type="entry name" value="UPF0066"/>
    <property type="match status" value="1"/>
</dbReference>
<dbReference type="Pfam" id="PF01980">
    <property type="entry name" value="TrmO_N"/>
    <property type="match status" value="1"/>
</dbReference>
<dbReference type="InterPro" id="IPR023370">
    <property type="entry name" value="TrmO-like_N"/>
</dbReference>
<dbReference type="RefSeq" id="WP_212022221.1">
    <property type="nucleotide sequence ID" value="NZ_JAAFYZ010000415.1"/>
</dbReference>
<comment type="caution">
    <text evidence="4">The sequence shown here is derived from an EMBL/GenBank/DDBJ whole genome shotgun (WGS) entry which is preliminary data.</text>
</comment>
<evidence type="ECO:0000259" key="3">
    <source>
        <dbReference type="PROSITE" id="PS51668"/>
    </source>
</evidence>
<dbReference type="SUPFAM" id="SSF118196">
    <property type="entry name" value="YaeB-like"/>
    <property type="match status" value="1"/>
</dbReference>
<evidence type="ECO:0000256" key="1">
    <source>
        <dbReference type="ARBA" id="ARBA00022691"/>
    </source>
</evidence>
<dbReference type="InterPro" id="IPR036414">
    <property type="entry name" value="YaeB_N_sf"/>
</dbReference>
<dbReference type="Proteomes" id="UP000730482">
    <property type="component" value="Unassembled WGS sequence"/>
</dbReference>
<keyword evidence="4" id="KW-0808">Transferase</keyword>
<evidence type="ECO:0000313" key="4">
    <source>
        <dbReference type="EMBL" id="MBS2554611.1"/>
    </source>
</evidence>
<gene>
    <name evidence="4" type="ORF">KGQ19_47930</name>
</gene>
<organism evidence="4 5">
    <name type="scientific">Catenulispora pinistramenti</name>
    <dbReference type="NCBI Taxonomy" id="2705254"/>
    <lineage>
        <taxon>Bacteria</taxon>
        <taxon>Bacillati</taxon>
        <taxon>Actinomycetota</taxon>
        <taxon>Actinomycetes</taxon>
        <taxon>Catenulisporales</taxon>
        <taxon>Catenulisporaceae</taxon>
        <taxon>Catenulispora</taxon>
    </lineage>
</organism>
<reference evidence="4 5" key="1">
    <citation type="submission" date="2020-02" db="EMBL/GenBank/DDBJ databases">
        <title>Acidophilic actinobacteria isolated from forest soil.</title>
        <authorList>
            <person name="Golinska P."/>
        </authorList>
    </citation>
    <scope>NUCLEOTIDE SEQUENCE [LARGE SCALE GENOMIC DNA]</scope>
    <source>
        <strain evidence="4 5">NL8</strain>
    </source>
</reference>
<dbReference type="EMBL" id="JAAFYZ010000415">
    <property type="protein sequence ID" value="MBS2554611.1"/>
    <property type="molecule type" value="Genomic_DNA"/>
</dbReference>
<sequence>MTTTIIPIGQVVGGRTEPRDDDWGGEQAVIRLDERFSPEALAGLDAFSHLEVVYQFHLVDPDKVQTGARHPRNNPEWPLVGIFAQRGKSRPNRIGVSRCRLVKVEGREVHVTGLDAVDGTPVLDLKPYMAEFGPIGEVTQPEWATELMRQYY</sequence>
<dbReference type="PROSITE" id="PS51668">
    <property type="entry name" value="TSAA_2"/>
    <property type="match status" value="1"/>
</dbReference>
<feature type="domain" description="TsaA-like" evidence="3">
    <location>
        <begin position="5"/>
        <end position="137"/>
    </location>
</feature>
<comment type="similarity">
    <text evidence="2">Belongs to the tRNA methyltransferase O family.</text>
</comment>
<dbReference type="InterPro" id="IPR036413">
    <property type="entry name" value="YaeB-like_sf"/>
</dbReference>
<dbReference type="PANTHER" id="PTHR12818">
    <property type="entry name" value="TRNA (ADENINE(37)-N6)-METHYLTRANSFERASE"/>
    <property type="match status" value="1"/>
</dbReference>
<keyword evidence="5" id="KW-1185">Reference proteome</keyword>
<dbReference type="PANTHER" id="PTHR12818:SF0">
    <property type="entry name" value="TRNA (ADENINE(37)-N6)-METHYLTRANSFERASE"/>
    <property type="match status" value="1"/>
</dbReference>
<proteinExistence type="inferred from homology"/>
<accession>A0ABS5L8F0</accession>
<evidence type="ECO:0000256" key="2">
    <source>
        <dbReference type="ARBA" id="ARBA00033753"/>
    </source>
</evidence>